<gene>
    <name evidence="2" type="ORF">CELE_Y62H9A.8</name>
    <name evidence="2 4" type="ORF">Y62H9A.8</name>
</gene>
<dbReference type="KEGG" id="cel:CELE_Y62H9A.8"/>
<organism evidence="2 3">
    <name type="scientific">Caenorhabditis elegans</name>
    <dbReference type="NCBI Taxonomy" id="6239"/>
    <lineage>
        <taxon>Eukaryota</taxon>
        <taxon>Metazoa</taxon>
        <taxon>Ecdysozoa</taxon>
        <taxon>Nematoda</taxon>
        <taxon>Chromadorea</taxon>
        <taxon>Rhabditida</taxon>
        <taxon>Rhabditina</taxon>
        <taxon>Rhabditomorpha</taxon>
        <taxon>Rhabditoidea</taxon>
        <taxon>Rhabditidae</taxon>
        <taxon>Peloderinae</taxon>
        <taxon>Caenorhabditis</taxon>
    </lineage>
</organism>
<dbReference type="RefSeq" id="NP_509989.1">
    <property type="nucleotide sequence ID" value="NM_077588.1"/>
</dbReference>
<dbReference type="HOGENOM" id="CLU_1572021_0_0_1"/>
<dbReference type="WormBase" id="Y62H9A.8">
    <property type="protein sequence ID" value="CE19244"/>
    <property type="gene ID" value="WBGene00013396"/>
</dbReference>
<dbReference type="PaxDb" id="6239-Y62H9A.8"/>
<evidence type="ECO:0000313" key="4">
    <source>
        <dbReference type="WormBase" id="Y62H9A.8"/>
    </source>
</evidence>
<dbReference type="OMA" id="ICAAAYG"/>
<feature type="region of interest" description="Disordered" evidence="1">
    <location>
        <begin position="104"/>
        <end position="128"/>
    </location>
</feature>
<dbReference type="FunCoup" id="Q9XWT1">
    <property type="interactions" value="845"/>
</dbReference>
<dbReference type="Proteomes" id="UP000001940">
    <property type="component" value="Chromosome X"/>
</dbReference>
<dbReference type="Bgee" id="WBGene00013396">
    <property type="expression patterns" value="Expressed in material anatomical entity and 2 other cell types or tissues"/>
</dbReference>
<dbReference type="CTD" id="190463"/>
<dbReference type="PIR" id="T27263">
    <property type="entry name" value="T27263"/>
</dbReference>
<reference evidence="2 3" key="1">
    <citation type="journal article" date="1998" name="Science">
        <title>Genome sequence of the nematode C. elegans: a platform for investigating biology.</title>
        <authorList>
            <consortium name="The C. elegans sequencing consortium"/>
            <person name="Sulson J.E."/>
            <person name="Waterston R."/>
        </authorList>
    </citation>
    <scope>NUCLEOTIDE SEQUENCE [LARGE SCALE GENOMIC DNA]</scope>
    <source>
        <strain evidence="2 3">Bristol N2</strain>
    </source>
</reference>
<sequence length="170" mass="19391">MAMCRGGNKAICAAAYGLRVASGSDCLDLYMMGDIEIDDMTRCIIHNNELHDCWTYEQLGHLTRIMETREYLFDYQYNMIQIIKSIEKKVDEYNYFKMISSQPQLASPDMSQSPPLLETSTDNSDNITSSEKTVELEIIHDSHVELPSVDQIVGNVDRQSKGKTPRQSRN</sequence>
<dbReference type="InParanoid" id="Q9XWT1"/>
<evidence type="ECO:0000313" key="2">
    <source>
        <dbReference type="EMBL" id="CAA21564.1"/>
    </source>
</evidence>
<dbReference type="UCSC" id="Y62H9A.8">
    <property type="organism name" value="c. elegans"/>
</dbReference>
<feature type="compositionally biased region" description="Low complexity" evidence="1">
    <location>
        <begin position="119"/>
        <end position="128"/>
    </location>
</feature>
<keyword evidence="3" id="KW-1185">Reference proteome</keyword>
<protein>
    <submittedName>
        <fullName evidence="2">Protein-serine/threonine phosphatase</fullName>
    </submittedName>
</protein>
<dbReference type="GeneID" id="190463"/>
<evidence type="ECO:0000313" key="3">
    <source>
        <dbReference type="Proteomes" id="UP000001940"/>
    </source>
</evidence>
<feature type="compositionally biased region" description="Basic residues" evidence="1">
    <location>
        <begin position="161"/>
        <end position="170"/>
    </location>
</feature>
<name>Q9XWT1_CAEEL</name>
<proteinExistence type="predicted"/>
<feature type="region of interest" description="Disordered" evidence="1">
    <location>
        <begin position="149"/>
        <end position="170"/>
    </location>
</feature>
<dbReference type="AGR" id="WB:WBGene00013396"/>
<dbReference type="eggNOG" id="ENOG502R11Q">
    <property type="taxonomic scope" value="Eukaryota"/>
</dbReference>
<evidence type="ECO:0000256" key="1">
    <source>
        <dbReference type="SAM" id="MobiDB-lite"/>
    </source>
</evidence>
<dbReference type="OrthoDB" id="5874242at2759"/>
<accession>Q9XWT1</accession>
<feature type="compositionally biased region" description="Polar residues" evidence="1">
    <location>
        <begin position="104"/>
        <end position="114"/>
    </location>
</feature>
<dbReference type="AlphaFoldDB" id="Q9XWT1"/>
<dbReference type="EMBL" id="BX284606">
    <property type="protein sequence ID" value="CAA21564.1"/>
    <property type="molecule type" value="Genomic_DNA"/>
</dbReference>